<dbReference type="SUPFAM" id="SSF103481">
    <property type="entry name" value="Multidrug resistance efflux transporter EmrE"/>
    <property type="match status" value="2"/>
</dbReference>
<sequence>MAGRLEPSQVQIAACLASGQMLFGATAVVGRVGLRASNPLAFSIWRFLFAAPVLELVLAWHKGWSSAIPQPSRVLLLCAACLVGANLGMTLGVVLSGQVTATAWQPLQLVFTTFFSLILGLESASFQKMLGVALGMAGACIIVFLDPGMWENYMEMQSSGWGHLALLVNSLSSSSMVVLRRRLIVGSGLSAMQIMAWTHLLALPLLILLGLAGNQSVAFRAAACNGCESLTAPPTSSIGWMALAFYTVVPTMLCQSLMTWSAKHAEPTMIAMFSVLQPLASASLSWILRSVAPSLRDTLLPPQWNMLGGLPVMVGVWLVSRASAPPKAKTSPLKTKAS</sequence>
<reference evidence="7 8" key="1">
    <citation type="submission" date="2024-02" db="EMBL/GenBank/DDBJ databases">
        <authorList>
            <person name="Chen Y."/>
            <person name="Shah S."/>
            <person name="Dougan E. K."/>
            <person name="Thang M."/>
            <person name="Chan C."/>
        </authorList>
    </citation>
    <scope>NUCLEOTIDE SEQUENCE [LARGE SCALE GENOMIC DNA]</scope>
</reference>
<accession>A0ABP0IED9</accession>
<evidence type="ECO:0000256" key="4">
    <source>
        <dbReference type="ARBA" id="ARBA00023136"/>
    </source>
</evidence>
<dbReference type="InterPro" id="IPR000620">
    <property type="entry name" value="EamA_dom"/>
</dbReference>
<dbReference type="PANTHER" id="PTHR32322">
    <property type="entry name" value="INNER MEMBRANE TRANSPORTER"/>
    <property type="match status" value="1"/>
</dbReference>
<dbReference type="InterPro" id="IPR037185">
    <property type="entry name" value="EmrE-like"/>
</dbReference>
<evidence type="ECO:0000313" key="7">
    <source>
        <dbReference type="EMBL" id="CAK8999862.1"/>
    </source>
</evidence>
<feature type="transmembrane region" description="Helical" evidence="5">
    <location>
        <begin position="40"/>
        <end position="61"/>
    </location>
</feature>
<evidence type="ECO:0000259" key="6">
    <source>
        <dbReference type="Pfam" id="PF00892"/>
    </source>
</evidence>
<evidence type="ECO:0000256" key="5">
    <source>
        <dbReference type="SAM" id="Phobius"/>
    </source>
</evidence>
<evidence type="ECO:0000313" key="8">
    <source>
        <dbReference type="Proteomes" id="UP001642484"/>
    </source>
</evidence>
<dbReference type="Proteomes" id="UP001642484">
    <property type="component" value="Unassembled WGS sequence"/>
</dbReference>
<dbReference type="Pfam" id="PF00892">
    <property type="entry name" value="EamA"/>
    <property type="match status" value="1"/>
</dbReference>
<feature type="transmembrane region" description="Helical" evidence="5">
    <location>
        <begin position="191"/>
        <end position="212"/>
    </location>
</feature>
<comment type="subcellular location">
    <subcellularLocation>
        <location evidence="1">Membrane</location>
        <topology evidence="1">Multi-pass membrane protein</topology>
    </subcellularLocation>
</comment>
<keyword evidence="4 5" id="KW-0472">Membrane</keyword>
<keyword evidence="8" id="KW-1185">Reference proteome</keyword>
<evidence type="ECO:0000256" key="1">
    <source>
        <dbReference type="ARBA" id="ARBA00004141"/>
    </source>
</evidence>
<organism evidence="7 8">
    <name type="scientific">Durusdinium trenchii</name>
    <dbReference type="NCBI Taxonomy" id="1381693"/>
    <lineage>
        <taxon>Eukaryota</taxon>
        <taxon>Sar</taxon>
        <taxon>Alveolata</taxon>
        <taxon>Dinophyceae</taxon>
        <taxon>Suessiales</taxon>
        <taxon>Symbiodiniaceae</taxon>
        <taxon>Durusdinium</taxon>
    </lineage>
</organism>
<feature type="transmembrane region" description="Helical" evidence="5">
    <location>
        <begin position="238"/>
        <end position="258"/>
    </location>
</feature>
<feature type="transmembrane region" description="Helical" evidence="5">
    <location>
        <begin position="129"/>
        <end position="149"/>
    </location>
</feature>
<proteinExistence type="predicted"/>
<keyword evidence="2 5" id="KW-0812">Transmembrane</keyword>
<evidence type="ECO:0000256" key="2">
    <source>
        <dbReference type="ARBA" id="ARBA00022692"/>
    </source>
</evidence>
<gene>
    <name evidence="7" type="ORF">CCMP2556_LOCUS5829</name>
</gene>
<feature type="domain" description="EamA" evidence="6">
    <location>
        <begin position="20"/>
        <end position="143"/>
    </location>
</feature>
<dbReference type="PANTHER" id="PTHR32322:SF2">
    <property type="entry name" value="EAMA DOMAIN-CONTAINING PROTEIN"/>
    <property type="match status" value="1"/>
</dbReference>
<protein>
    <recommendedName>
        <fullName evidence="6">EamA domain-containing protein</fullName>
    </recommendedName>
</protein>
<feature type="transmembrane region" description="Helical" evidence="5">
    <location>
        <begin position="103"/>
        <end position="122"/>
    </location>
</feature>
<dbReference type="EMBL" id="CAXAMN010002492">
    <property type="protein sequence ID" value="CAK8999862.1"/>
    <property type="molecule type" value="Genomic_DNA"/>
</dbReference>
<dbReference type="InterPro" id="IPR050638">
    <property type="entry name" value="AA-Vitamin_Transporters"/>
</dbReference>
<name>A0ABP0IED9_9DINO</name>
<feature type="transmembrane region" description="Helical" evidence="5">
    <location>
        <begin position="161"/>
        <end position="179"/>
    </location>
</feature>
<comment type="caution">
    <text evidence="7">The sequence shown here is derived from an EMBL/GenBank/DDBJ whole genome shotgun (WGS) entry which is preliminary data.</text>
</comment>
<feature type="transmembrane region" description="Helical" evidence="5">
    <location>
        <begin position="12"/>
        <end position="34"/>
    </location>
</feature>
<feature type="transmembrane region" description="Helical" evidence="5">
    <location>
        <begin position="73"/>
        <end position="97"/>
    </location>
</feature>
<keyword evidence="3 5" id="KW-1133">Transmembrane helix</keyword>
<evidence type="ECO:0000256" key="3">
    <source>
        <dbReference type="ARBA" id="ARBA00022989"/>
    </source>
</evidence>